<dbReference type="Pfam" id="PF00536">
    <property type="entry name" value="SAM_1"/>
    <property type="match status" value="1"/>
</dbReference>
<dbReference type="PROSITE" id="PS50105">
    <property type="entry name" value="SAM_DOMAIN"/>
    <property type="match status" value="1"/>
</dbReference>
<reference evidence="3" key="1">
    <citation type="journal article" date="2010" name="Nature">
        <title>The Amphimedon queenslandica genome and the evolution of animal complexity.</title>
        <authorList>
            <person name="Srivastava M."/>
            <person name="Simakov O."/>
            <person name="Chapman J."/>
            <person name="Fahey B."/>
            <person name="Gauthier M.E."/>
            <person name="Mitros T."/>
            <person name="Richards G.S."/>
            <person name="Conaco C."/>
            <person name="Dacre M."/>
            <person name="Hellsten U."/>
            <person name="Larroux C."/>
            <person name="Putnam N.H."/>
            <person name="Stanke M."/>
            <person name="Adamska M."/>
            <person name="Darling A."/>
            <person name="Degnan S.M."/>
            <person name="Oakley T.H."/>
            <person name="Plachetzki D.C."/>
            <person name="Zhai Y."/>
            <person name="Adamski M."/>
            <person name="Calcino A."/>
            <person name="Cummins S.F."/>
            <person name="Goodstein D.M."/>
            <person name="Harris C."/>
            <person name="Jackson D.J."/>
            <person name="Leys S.P."/>
            <person name="Shu S."/>
            <person name="Woodcroft B.J."/>
            <person name="Vervoort M."/>
            <person name="Kosik K.S."/>
            <person name="Manning G."/>
            <person name="Degnan B.M."/>
            <person name="Rokhsar D.S."/>
        </authorList>
    </citation>
    <scope>NUCLEOTIDE SEQUENCE [LARGE SCALE GENOMIC DNA]</scope>
</reference>
<evidence type="ECO:0000259" key="1">
    <source>
        <dbReference type="PROSITE" id="PS50105"/>
    </source>
</evidence>
<dbReference type="SUPFAM" id="SSF47769">
    <property type="entry name" value="SAM/Pointed domain"/>
    <property type="match status" value="1"/>
</dbReference>
<organism evidence="2 3">
    <name type="scientific">Amphimedon queenslandica</name>
    <name type="common">Sponge</name>
    <dbReference type="NCBI Taxonomy" id="400682"/>
    <lineage>
        <taxon>Eukaryota</taxon>
        <taxon>Metazoa</taxon>
        <taxon>Porifera</taxon>
        <taxon>Demospongiae</taxon>
        <taxon>Heteroscleromorpha</taxon>
        <taxon>Haplosclerida</taxon>
        <taxon>Niphatidae</taxon>
        <taxon>Amphimedon</taxon>
    </lineage>
</organism>
<proteinExistence type="predicted"/>
<protein>
    <recommendedName>
        <fullName evidence="1">SAM domain-containing protein</fullName>
    </recommendedName>
</protein>
<dbReference type="InterPro" id="IPR001660">
    <property type="entry name" value="SAM"/>
</dbReference>
<accession>A0AAN0JYA5</accession>
<dbReference type="RefSeq" id="XP_019862196.1">
    <property type="nucleotide sequence ID" value="XM_020006637.1"/>
</dbReference>
<dbReference type="KEGG" id="aqu:109590763"/>
<name>A0AAN0JYA5_AMPQE</name>
<reference evidence="2" key="2">
    <citation type="submission" date="2024-06" db="UniProtKB">
        <authorList>
            <consortium name="EnsemblMetazoa"/>
        </authorList>
    </citation>
    <scope>IDENTIFICATION</scope>
</reference>
<dbReference type="Proteomes" id="UP000007879">
    <property type="component" value="Unassembled WGS sequence"/>
</dbReference>
<feature type="domain" description="SAM" evidence="1">
    <location>
        <begin position="44"/>
        <end position="108"/>
    </location>
</feature>
<keyword evidence="3" id="KW-1185">Reference proteome</keyword>
<dbReference type="GeneID" id="109590763"/>
<evidence type="ECO:0000313" key="3">
    <source>
        <dbReference type="Proteomes" id="UP000007879"/>
    </source>
</evidence>
<dbReference type="EnsemblMetazoa" id="XM_020006637.1">
    <property type="protein sequence ID" value="XP_019862196.1"/>
    <property type="gene ID" value="LOC109590763"/>
</dbReference>
<dbReference type="InterPro" id="IPR013761">
    <property type="entry name" value="SAM/pointed_sf"/>
</dbReference>
<dbReference type="AlphaFoldDB" id="A0AAN0JYA5"/>
<dbReference type="Gene3D" id="1.10.150.50">
    <property type="entry name" value="Transcription Factor, Ets-1"/>
    <property type="match status" value="1"/>
</dbReference>
<sequence>MYNVIGKLESDVTLLKENIGEYVSVIKSGATPVEVENKEILKAFTSDQVLQALDLLSLSQYKNTFSVKRVTGLELVQYNDTVLSQDLGMTSQSDRIRMMLFIEGREAVWKLLEAQSQATE</sequence>
<evidence type="ECO:0000313" key="2">
    <source>
        <dbReference type="EnsemblMetazoa" id="XP_019862196.1"/>
    </source>
</evidence>